<name>A0AAV3P9J3_LITER</name>
<dbReference type="Proteomes" id="UP001454036">
    <property type="component" value="Unassembled WGS sequence"/>
</dbReference>
<protein>
    <submittedName>
        <fullName evidence="1">Uncharacterized protein</fullName>
    </submittedName>
</protein>
<comment type="caution">
    <text evidence="1">The sequence shown here is derived from an EMBL/GenBank/DDBJ whole genome shotgun (WGS) entry which is preliminary data.</text>
</comment>
<evidence type="ECO:0000313" key="2">
    <source>
        <dbReference type="Proteomes" id="UP001454036"/>
    </source>
</evidence>
<evidence type="ECO:0000313" key="1">
    <source>
        <dbReference type="EMBL" id="GAA0146960.1"/>
    </source>
</evidence>
<keyword evidence="2" id="KW-1185">Reference proteome</keyword>
<dbReference type="AlphaFoldDB" id="A0AAV3P9J3"/>
<proteinExistence type="predicted"/>
<accession>A0AAV3P9J3</accession>
<sequence length="93" mass="10479">MFLKLAKMKKCFSDINEEAVDSYCDVLDGYAVNLGDDTDNLDEVKGVGPELFDEGCPYDLKFKDHGIEFGQQELQLSNRLAAHRLMFSNGLKL</sequence>
<reference evidence="1 2" key="1">
    <citation type="submission" date="2024-01" db="EMBL/GenBank/DDBJ databases">
        <title>The complete chloroplast genome sequence of Lithospermum erythrorhizon: insights into the phylogenetic relationship among Boraginaceae species and the maternal lineages of purple gromwells.</title>
        <authorList>
            <person name="Okada T."/>
            <person name="Watanabe K."/>
        </authorList>
    </citation>
    <scope>NUCLEOTIDE SEQUENCE [LARGE SCALE GENOMIC DNA]</scope>
</reference>
<organism evidence="1 2">
    <name type="scientific">Lithospermum erythrorhizon</name>
    <name type="common">Purple gromwell</name>
    <name type="synonym">Lithospermum officinale var. erythrorhizon</name>
    <dbReference type="NCBI Taxonomy" id="34254"/>
    <lineage>
        <taxon>Eukaryota</taxon>
        <taxon>Viridiplantae</taxon>
        <taxon>Streptophyta</taxon>
        <taxon>Embryophyta</taxon>
        <taxon>Tracheophyta</taxon>
        <taxon>Spermatophyta</taxon>
        <taxon>Magnoliopsida</taxon>
        <taxon>eudicotyledons</taxon>
        <taxon>Gunneridae</taxon>
        <taxon>Pentapetalae</taxon>
        <taxon>asterids</taxon>
        <taxon>lamiids</taxon>
        <taxon>Boraginales</taxon>
        <taxon>Boraginaceae</taxon>
        <taxon>Boraginoideae</taxon>
        <taxon>Lithospermeae</taxon>
        <taxon>Lithospermum</taxon>
    </lineage>
</organism>
<dbReference type="EMBL" id="BAABME010016673">
    <property type="protein sequence ID" value="GAA0146960.1"/>
    <property type="molecule type" value="Genomic_DNA"/>
</dbReference>
<gene>
    <name evidence="1" type="ORF">LIER_36426</name>
</gene>